<evidence type="ECO:0000313" key="2">
    <source>
        <dbReference type="EMBL" id="EYC28700.1"/>
    </source>
</evidence>
<reference evidence="3" key="1">
    <citation type="journal article" date="2015" name="Nat. Genet.">
        <title>The genome and transcriptome of the zoonotic hookworm Ancylostoma ceylanicum identify infection-specific gene families.</title>
        <authorList>
            <person name="Schwarz E.M."/>
            <person name="Hu Y."/>
            <person name="Antoshechkin I."/>
            <person name="Miller M.M."/>
            <person name="Sternberg P.W."/>
            <person name="Aroian R.V."/>
        </authorList>
    </citation>
    <scope>NUCLEOTIDE SEQUENCE</scope>
    <source>
        <strain evidence="3">HY135</strain>
    </source>
</reference>
<dbReference type="Pfam" id="PF10551">
    <property type="entry name" value="MULE"/>
    <property type="match status" value="1"/>
</dbReference>
<dbReference type="AlphaFoldDB" id="A0A016VMQ6"/>
<evidence type="ECO:0000313" key="3">
    <source>
        <dbReference type="Proteomes" id="UP000024635"/>
    </source>
</evidence>
<dbReference type="Proteomes" id="UP000024635">
    <property type="component" value="Unassembled WGS sequence"/>
</dbReference>
<evidence type="ECO:0000259" key="1">
    <source>
        <dbReference type="Pfam" id="PF10551"/>
    </source>
</evidence>
<accession>A0A016VMQ6</accession>
<dbReference type="EMBL" id="JARK01001343">
    <property type="protein sequence ID" value="EYC28700.1"/>
    <property type="molecule type" value="Genomic_DNA"/>
</dbReference>
<protein>
    <recommendedName>
        <fullName evidence="1">MULE transposase domain-containing protein</fullName>
    </recommendedName>
</protein>
<dbReference type="InterPro" id="IPR018289">
    <property type="entry name" value="MULE_transposase_dom"/>
</dbReference>
<name>A0A016VMQ6_9BILA</name>
<dbReference type="STRING" id="53326.A0A016VMQ6"/>
<feature type="domain" description="MULE transposase" evidence="1">
    <location>
        <begin position="263"/>
        <end position="348"/>
    </location>
</feature>
<sequence>MEGMEGTYVEPHGKEQQKMELHMANQEQEVYEGPNNGGARQYMAEALATKHGKHSAMCYRIPGTDETYTFTFKRISKDHQLYQCQQCKSKGKWTGIRMIGNQFFTDPCTLDHHPECNPIKTAHNLVDRTVYEFNRGVQDDNSYARATPKPVWHEQMAIVKEKAAQEPEMWAEMVSHHYRRGTVSRRSAIKRVLKTHRSDETVATMDHIPDSLSRLPDGSMFVHRLEPTLHVYYNSNTVQMAARNGLYALVADGVHSFQPRQLKRKGQLYTVHGVCRNGVEVPLLYAISSKKTEQVYTTIFRHIRDEFNASVFPANLRVVLDFEKASINAVKRVFPDATVQGCAFHLAQAWNRRRDRVGLPPFINGARKSFEVEAWWETIKGVVFLPRRLHREVRALRTPPVAAEHPAYRPCAEFLKYLEETWYTGMFADLWNKFDVEELRTTNLAEAYHNQLNTLMDGDHPTLTRLIEVLRDLESEAESALIRLQQVPSHTKYIRTKDRERRENIAHEMRTFSARYPQGVTRSEIEQFCRTMSRYVSNKTI</sequence>
<keyword evidence="3" id="KW-1185">Reference proteome</keyword>
<proteinExistence type="predicted"/>
<organism evidence="2 3">
    <name type="scientific">Ancylostoma ceylanicum</name>
    <dbReference type="NCBI Taxonomy" id="53326"/>
    <lineage>
        <taxon>Eukaryota</taxon>
        <taxon>Metazoa</taxon>
        <taxon>Ecdysozoa</taxon>
        <taxon>Nematoda</taxon>
        <taxon>Chromadorea</taxon>
        <taxon>Rhabditida</taxon>
        <taxon>Rhabditina</taxon>
        <taxon>Rhabditomorpha</taxon>
        <taxon>Strongyloidea</taxon>
        <taxon>Ancylostomatidae</taxon>
        <taxon>Ancylostomatinae</taxon>
        <taxon>Ancylostoma</taxon>
    </lineage>
</organism>
<comment type="caution">
    <text evidence="2">The sequence shown here is derived from an EMBL/GenBank/DDBJ whole genome shotgun (WGS) entry which is preliminary data.</text>
</comment>
<gene>
    <name evidence="2" type="primary">Acey_s0007.g3367</name>
    <name evidence="2" type="ORF">Y032_0007g3367</name>
</gene>
<dbReference type="OrthoDB" id="5839913at2759"/>